<gene>
    <name evidence="2" type="ORF">MNBD_GAMMA04-63</name>
</gene>
<feature type="transmembrane region" description="Helical" evidence="1">
    <location>
        <begin position="12"/>
        <end position="28"/>
    </location>
</feature>
<evidence type="ECO:0000256" key="1">
    <source>
        <dbReference type="SAM" id="Phobius"/>
    </source>
</evidence>
<evidence type="ECO:0000313" key="2">
    <source>
        <dbReference type="EMBL" id="VAW44725.1"/>
    </source>
</evidence>
<name>A0A3B0VMH7_9ZZZZ</name>
<sequence>MIQKTQKVNIALMYTIFALFATVANIGSQEISIQIYQGSFAIMLSIFVGTGVGLVLKYWLDKRYIFQYQTQSIQHGSKTFTLYTIMGIITTFIFWGFELAFNAIYGTKEMRYLGGVIGLAIGYYVKYQLDKRYVFK</sequence>
<dbReference type="EMBL" id="UOFB01000058">
    <property type="protein sequence ID" value="VAW44725.1"/>
    <property type="molecule type" value="Genomic_DNA"/>
</dbReference>
<organism evidence="2">
    <name type="scientific">hydrothermal vent metagenome</name>
    <dbReference type="NCBI Taxonomy" id="652676"/>
    <lineage>
        <taxon>unclassified sequences</taxon>
        <taxon>metagenomes</taxon>
        <taxon>ecological metagenomes</taxon>
    </lineage>
</organism>
<dbReference type="AlphaFoldDB" id="A0A3B0VMH7"/>
<accession>A0A3B0VMH7</accession>
<protein>
    <submittedName>
        <fullName evidence="2">Uncharacterized protein</fullName>
    </submittedName>
</protein>
<feature type="transmembrane region" description="Helical" evidence="1">
    <location>
        <begin position="40"/>
        <end position="60"/>
    </location>
</feature>
<proteinExistence type="predicted"/>
<feature type="transmembrane region" description="Helical" evidence="1">
    <location>
        <begin position="80"/>
        <end position="104"/>
    </location>
</feature>
<keyword evidence="1" id="KW-0812">Transmembrane</keyword>
<reference evidence="2" key="1">
    <citation type="submission" date="2018-06" db="EMBL/GenBank/DDBJ databases">
        <authorList>
            <person name="Zhirakovskaya E."/>
        </authorList>
    </citation>
    <scope>NUCLEOTIDE SEQUENCE</scope>
</reference>
<dbReference type="NCBIfam" id="NF037976">
    <property type="entry name" value="gtrA_1"/>
    <property type="match status" value="1"/>
</dbReference>
<feature type="transmembrane region" description="Helical" evidence="1">
    <location>
        <begin position="110"/>
        <end position="127"/>
    </location>
</feature>
<keyword evidence="1" id="KW-0472">Membrane</keyword>
<keyword evidence="1" id="KW-1133">Transmembrane helix</keyword>